<dbReference type="Proteomes" id="UP000309872">
    <property type="component" value="Unassembled WGS sequence"/>
</dbReference>
<evidence type="ECO:0000256" key="1">
    <source>
        <dbReference type="ARBA" id="ARBA00005254"/>
    </source>
</evidence>
<accession>A0A4U0HB61</accession>
<dbReference type="InterPro" id="IPR051683">
    <property type="entry name" value="Enoyl-CoA_Hydratase/Isomerase"/>
</dbReference>
<dbReference type="SUPFAM" id="SSF52096">
    <property type="entry name" value="ClpP/crotonase"/>
    <property type="match status" value="1"/>
</dbReference>
<dbReference type="InterPro" id="IPR001753">
    <property type="entry name" value="Enoyl-CoA_hydra/iso"/>
</dbReference>
<dbReference type="RefSeq" id="WP_136818659.1">
    <property type="nucleotide sequence ID" value="NZ_BMJX01000001.1"/>
</dbReference>
<dbReference type="AlphaFoldDB" id="A0A4U0HB61"/>
<keyword evidence="3" id="KW-0413">Isomerase</keyword>
<dbReference type="EMBL" id="SUKA01000001">
    <property type="protein sequence ID" value="TJY67792.1"/>
    <property type="molecule type" value="Genomic_DNA"/>
</dbReference>
<comment type="caution">
    <text evidence="3">The sequence shown here is derived from an EMBL/GenBank/DDBJ whole genome shotgun (WGS) entry which is preliminary data.</text>
</comment>
<reference evidence="3 4" key="1">
    <citation type="submission" date="2019-04" db="EMBL/GenBank/DDBJ databases">
        <title>Sphingobacterium olei sp. nov., isolated from oil-contaminated soil.</title>
        <authorList>
            <person name="Liu B."/>
        </authorList>
    </citation>
    <scope>NUCLEOTIDE SEQUENCE [LARGE SCALE GENOMIC DNA]</scope>
    <source>
        <strain evidence="3 4">Y3L14</strain>
    </source>
</reference>
<keyword evidence="2" id="KW-1133">Transmembrane helix</keyword>
<evidence type="ECO:0000313" key="4">
    <source>
        <dbReference type="Proteomes" id="UP000309872"/>
    </source>
</evidence>
<name>A0A4U0HB61_9SPHI</name>
<dbReference type="OrthoDB" id="9775794at2"/>
<protein>
    <submittedName>
        <fullName evidence="3">Enoyl-CoA hydratase/isomerase family protein</fullName>
    </submittedName>
</protein>
<proteinExistence type="inferred from homology"/>
<dbReference type="PANTHER" id="PTHR42964:SF1">
    <property type="entry name" value="POLYKETIDE BIOSYNTHESIS ENOYL-COA HYDRATASE PKSH-RELATED"/>
    <property type="match status" value="1"/>
</dbReference>
<dbReference type="Pfam" id="PF00378">
    <property type="entry name" value="ECH_1"/>
    <property type="match status" value="1"/>
</dbReference>
<comment type="similarity">
    <text evidence="1">Belongs to the enoyl-CoA hydratase/isomerase family.</text>
</comment>
<gene>
    <name evidence="3" type="ORF">FAZ19_00570</name>
</gene>
<keyword evidence="4" id="KW-1185">Reference proteome</keyword>
<evidence type="ECO:0000256" key="2">
    <source>
        <dbReference type="SAM" id="Phobius"/>
    </source>
</evidence>
<sequence>MKYNFIKIEKKDFRFILTLARPEKRNAFTPTMVNEIAHAFELANADDAIKAVIIKAEGPVFCAGMDLHTFENAALDTPNLSIPNQDISLGQVFDSLLKPSIAIVEGNVIAGGFLIILGCSYVYCKKETLFKLPELALGLFPFQVMASLLKVMPEKKVLQLCLQTEYFDVEEAIALGIVDGFIDDNTIESLTTSFENRNTKALMAGIQALRQIPSKTKDEQFAYLKNCLDSLKKH</sequence>
<dbReference type="Gene3D" id="3.90.226.10">
    <property type="entry name" value="2-enoyl-CoA Hydratase, Chain A, domain 1"/>
    <property type="match status" value="1"/>
</dbReference>
<dbReference type="PANTHER" id="PTHR42964">
    <property type="entry name" value="ENOYL-COA HYDRATASE"/>
    <property type="match status" value="1"/>
</dbReference>
<evidence type="ECO:0000313" key="3">
    <source>
        <dbReference type="EMBL" id="TJY67792.1"/>
    </source>
</evidence>
<organism evidence="3 4">
    <name type="scientific">Sphingobacterium alkalisoli</name>
    <dbReference type="NCBI Taxonomy" id="1874115"/>
    <lineage>
        <taxon>Bacteria</taxon>
        <taxon>Pseudomonadati</taxon>
        <taxon>Bacteroidota</taxon>
        <taxon>Sphingobacteriia</taxon>
        <taxon>Sphingobacteriales</taxon>
        <taxon>Sphingobacteriaceae</taxon>
        <taxon>Sphingobacterium</taxon>
    </lineage>
</organism>
<dbReference type="GO" id="GO:0016853">
    <property type="term" value="F:isomerase activity"/>
    <property type="evidence" value="ECO:0007669"/>
    <property type="project" value="UniProtKB-KW"/>
</dbReference>
<keyword evidence="2" id="KW-0472">Membrane</keyword>
<feature type="transmembrane region" description="Helical" evidence="2">
    <location>
        <begin position="101"/>
        <end position="123"/>
    </location>
</feature>
<dbReference type="InterPro" id="IPR029045">
    <property type="entry name" value="ClpP/crotonase-like_dom_sf"/>
</dbReference>
<dbReference type="GO" id="GO:0008300">
    <property type="term" value="P:isoprenoid catabolic process"/>
    <property type="evidence" value="ECO:0007669"/>
    <property type="project" value="TreeGrafter"/>
</dbReference>
<dbReference type="CDD" id="cd06558">
    <property type="entry name" value="crotonase-like"/>
    <property type="match status" value="1"/>
</dbReference>
<keyword evidence="2" id="KW-0812">Transmembrane</keyword>